<evidence type="ECO:0000313" key="3">
    <source>
        <dbReference type="Proteomes" id="UP000001940"/>
    </source>
</evidence>
<proteinExistence type="predicted"/>
<feature type="transmembrane region" description="Helical" evidence="1">
    <location>
        <begin position="252"/>
        <end position="275"/>
    </location>
</feature>
<feature type="transmembrane region" description="Helical" evidence="1">
    <location>
        <begin position="104"/>
        <end position="124"/>
    </location>
</feature>
<dbReference type="OrthoDB" id="5854902at2759"/>
<dbReference type="AGR" id="WB:WBGene00005290"/>
<accession>O18102</accession>
<dbReference type="PANTHER" id="PTHR22941">
    <property type="entry name" value="SERPENTINE RECEPTOR"/>
    <property type="match status" value="1"/>
</dbReference>
<evidence type="ECO:0000256" key="1">
    <source>
        <dbReference type="SAM" id="Phobius"/>
    </source>
</evidence>
<keyword evidence="1" id="KW-0472">Membrane</keyword>
<evidence type="ECO:0000313" key="2">
    <source>
        <dbReference type="EMBL" id="CAB03374.1"/>
    </source>
</evidence>
<dbReference type="GeneID" id="188676"/>
<feature type="transmembrane region" description="Helical" evidence="1">
    <location>
        <begin position="23"/>
        <end position="47"/>
    </location>
</feature>
<keyword evidence="3" id="KW-1185">Reference proteome</keyword>
<keyword evidence="2" id="KW-0675">Receptor</keyword>
<keyword evidence="1" id="KW-0812">Transmembrane</keyword>
<name>O18102_CAEEL</name>
<dbReference type="EMBL" id="BX284602">
    <property type="protein sequence ID" value="CAB03374.1"/>
    <property type="molecule type" value="Genomic_DNA"/>
</dbReference>
<organism evidence="2 3">
    <name type="scientific">Caenorhabditis elegans</name>
    <dbReference type="NCBI Taxonomy" id="6239"/>
    <lineage>
        <taxon>Eukaryota</taxon>
        <taxon>Metazoa</taxon>
        <taxon>Ecdysozoa</taxon>
        <taxon>Nematoda</taxon>
        <taxon>Chromadorea</taxon>
        <taxon>Rhabditida</taxon>
        <taxon>Rhabditina</taxon>
        <taxon>Rhabditomorpha</taxon>
        <taxon>Rhabditoidea</taxon>
        <taxon>Rhabditidae</taxon>
        <taxon>Peloderinae</taxon>
        <taxon>Caenorhabditis</taxon>
    </lineage>
</organism>
<dbReference type="WormBase" id="T21B4.7">
    <property type="protein sequence ID" value="CE16432"/>
    <property type="gene ID" value="WBGene00005290"/>
    <property type="gene designation" value="srh-69"/>
</dbReference>
<evidence type="ECO:0000313" key="4">
    <source>
        <dbReference type="WormBase" id="T21B4.7"/>
    </source>
</evidence>
<dbReference type="CTD" id="188676"/>
<reference evidence="2 3" key="1">
    <citation type="journal article" date="1998" name="Science">
        <title>Genome sequence of the nematode C. elegans: a platform for investigating biology.</title>
        <authorList>
            <consortium name="The C. elegans sequencing consortium"/>
            <person name="Sulson J.E."/>
            <person name="Waterston R."/>
        </authorList>
    </citation>
    <scope>NUCLEOTIDE SEQUENCE [LARGE SCALE GENOMIC DNA]</scope>
    <source>
        <strain evidence="2 3">Bristol N2</strain>
    </source>
</reference>
<dbReference type="InParanoid" id="O18102"/>
<dbReference type="PhylomeDB" id="O18102"/>
<dbReference type="PIR" id="T25053">
    <property type="entry name" value="T25053"/>
</dbReference>
<dbReference type="InterPro" id="IPR053220">
    <property type="entry name" value="Nematode_rcpt-like_serp_H"/>
</dbReference>
<dbReference type="OMA" id="NNIVMIF"/>
<keyword evidence="1" id="KW-1133">Transmembrane helix</keyword>
<feature type="transmembrane region" description="Helical" evidence="1">
    <location>
        <begin position="59"/>
        <end position="84"/>
    </location>
</feature>
<dbReference type="Proteomes" id="UP000001940">
    <property type="component" value="Chromosome II"/>
</dbReference>
<dbReference type="KEGG" id="cel:CELE_T21B4.7"/>
<sequence>MNLSAYPSICSPESRFLASKEGLAQVCRTIGVVSLPIHVLTGYCILFKTPKEMSNVKNSLINLWFWCTTSQITLSFFFTPFNFYPHSASISAGFGTDLHVPTSVQFYIVFAINSAMLISIILLFENRSSMILENKFRFSINLYRVIWIFLNILGNFAVFTPVFLNLPEQGKAILHLLKTIPCPTKKYFLEPSVVFTPGTFWDTYLTSSFKLILLATGLQVLFFSSCCIYYLFVKSGKISMSNQTRRLQIRFFIGIIIQTFVPILLVLIPFTIFLTKGPEYNQTKNNIVMIFYVAHNGAANFVILIVHQPYRTFLKSFFISEVRNASFL</sequence>
<dbReference type="UCSC" id="T21B4.7">
    <property type="organism name" value="c. elegans"/>
</dbReference>
<gene>
    <name evidence="2 4" type="primary">srh-69</name>
    <name evidence="2" type="ORF">CELE_T21B4.7</name>
    <name evidence="4" type="ORF">T21B4.7</name>
</gene>
<feature type="transmembrane region" description="Helical" evidence="1">
    <location>
        <begin position="287"/>
        <end position="306"/>
    </location>
</feature>
<dbReference type="HOGENOM" id="CLU_042960_0_0_1"/>
<protein>
    <submittedName>
        <fullName evidence="2">Serpentine Receptor, class H</fullName>
    </submittedName>
</protein>
<dbReference type="Pfam" id="PF10318">
    <property type="entry name" value="7TM_GPCR_Srh"/>
    <property type="match status" value="1"/>
</dbReference>
<dbReference type="AlphaFoldDB" id="O18102"/>
<dbReference type="FunCoup" id="O18102">
    <property type="interactions" value="47"/>
</dbReference>
<dbReference type="InterPro" id="IPR019422">
    <property type="entry name" value="7TM_GPCR_serpentine_rcpt_Srh"/>
</dbReference>
<feature type="transmembrane region" description="Helical" evidence="1">
    <location>
        <begin position="145"/>
        <end position="164"/>
    </location>
</feature>
<dbReference type="PaxDb" id="6239-T21B4.7"/>
<feature type="transmembrane region" description="Helical" evidence="1">
    <location>
        <begin position="211"/>
        <end position="232"/>
    </location>
</feature>
<dbReference type="PANTHER" id="PTHR22941:SF34">
    <property type="entry name" value="SERPENTINE RECEPTOR, CLASS H-RELATED"/>
    <property type="match status" value="1"/>
</dbReference>
<dbReference type="RefSeq" id="NP_496671.1">
    <property type="nucleotide sequence ID" value="NM_064270.2"/>
</dbReference>